<evidence type="ECO:0000256" key="16">
    <source>
        <dbReference type="ARBA" id="ARBA00049551"/>
    </source>
</evidence>
<evidence type="ECO:0000256" key="14">
    <source>
        <dbReference type="ARBA" id="ARBA00023128"/>
    </source>
</evidence>
<evidence type="ECO:0000256" key="7">
    <source>
        <dbReference type="ARBA" id="ARBA00022692"/>
    </source>
</evidence>
<keyword evidence="9 17" id="KW-1278">Translocase</keyword>
<name>Q9MNK3_9ANNE</name>
<feature type="transmembrane region" description="Helical" evidence="17">
    <location>
        <begin position="187"/>
        <end position="215"/>
    </location>
</feature>
<dbReference type="Pfam" id="PF00361">
    <property type="entry name" value="Proton_antipo_M"/>
    <property type="match status" value="1"/>
</dbReference>
<accession>Q9MNK3</accession>
<keyword evidence="13 17" id="KW-0830">Ubiquinone</keyword>
<dbReference type="GO" id="GO:0006120">
    <property type="term" value="P:mitochondrial electron transport, NADH to ubiquinone"/>
    <property type="evidence" value="ECO:0007669"/>
    <property type="project" value="InterPro"/>
</dbReference>
<evidence type="ECO:0000256" key="10">
    <source>
        <dbReference type="ARBA" id="ARBA00022982"/>
    </source>
</evidence>
<evidence type="ECO:0000259" key="18">
    <source>
        <dbReference type="Pfam" id="PF00361"/>
    </source>
</evidence>
<keyword evidence="7 17" id="KW-0812">Transmembrane</keyword>
<comment type="similarity">
    <text evidence="2 17">Belongs to the complex I subunit 2 family.</text>
</comment>
<feature type="transmembrane region" description="Helical" evidence="17">
    <location>
        <begin position="236"/>
        <end position="258"/>
    </location>
</feature>
<evidence type="ECO:0000256" key="1">
    <source>
        <dbReference type="ARBA" id="ARBA00004448"/>
    </source>
</evidence>
<dbReference type="EC" id="7.1.1.2" evidence="3 17"/>
<feature type="domain" description="NADH:quinone oxidoreductase/Mrp antiporter transmembrane" evidence="18">
    <location>
        <begin position="25"/>
        <end position="285"/>
    </location>
</feature>
<evidence type="ECO:0000256" key="2">
    <source>
        <dbReference type="ARBA" id="ARBA00007012"/>
    </source>
</evidence>
<dbReference type="InterPro" id="IPR050175">
    <property type="entry name" value="Complex_I_Subunit_2"/>
</dbReference>
<dbReference type="GO" id="GO:0008137">
    <property type="term" value="F:NADH dehydrogenase (ubiquinone) activity"/>
    <property type="evidence" value="ECO:0007669"/>
    <property type="project" value="UniProtKB-EC"/>
</dbReference>
<feature type="transmembrane region" description="Helical" evidence="17">
    <location>
        <begin position="273"/>
        <end position="301"/>
    </location>
</feature>
<evidence type="ECO:0000256" key="13">
    <source>
        <dbReference type="ARBA" id="ARBA00023075"/>
    </source>
</evidence>
<keyword evidence="11 17" id="KW-1133">Transmembrane helix</keyword>
<dbReference type="PANTHER" id="PTHR46552:SF1">
    <property type="entry name" value="NADH-UBIQUINONE OXIDOREDUCTASE CHAIN 2"/>
    <property type="match status" value="1"/>
</dbReference>
<keyword evidence="12 17" id="KW-0520">NAD</keyword>
<comment type="subcellular location">
    <subcellularLocation>
        <location evidence="1 17">Mitochondrion inner membrane</location>
        <topology evidence="1 17">Multi-pass membrane protein</topology>
    </subcellularLocation>
</comment>
<dbReference type="GO" id="GO:0005743">
    <property type="term" value="C:mitochondrial inner membrane"/>
    <property type="evidence" value="ECO:0007669"/>
    <property type="project" value="UniProtKB-SubCell"/>
</dbReference>
<feature type="transmembrane region" description="Helical" evidence="17">
    <location>
        <begin position="12"/>
        <end position="35"/>
    </location>
</feature>
<keyword evidence="6 17" id="KW-0679">Respiratory chain</keyword>
<evidence type="ECO:0000256" key="11">
    <source>
        <dbReference type="ARBA" id="ARBA00022989"/>
    </source>
</evidence>
<feature type="transmembrane region" description="Helical" evidence="17">
    <location>
        <begin position="313"/>
        <end position="331"/>
    </location>
</feature>
<evidence type="ECO:0000256" key="17">
    <source>
        <dbReference type="RuleBase" id="RU003403"/>
    </source>
</evidence>
<evidence type="ECO:0000256" key="3">
    <source>
        <dbReference type="ARBA" id="ARBA00012944"/>
    </source>
</evidence>
<comment type="catalytic activity">
    <reaction evidence="16 17">
        <text>a ubiquinone + NADH + 5 H(+)(in) = a ubiquinol + NAD(+) + 4 H(+)(out)</text>
        <dbReference type="Rhea" id="RHEA:29091"/>
        <dbReference type="Rhea" id="RHEA-COMP:9565"/>
        <dbReference type="Rhea" id="RHEA-COMP:9566"/>
        <dbReference type="ChEBI" id="CHEBI:15378"/>
        <dbReference type="ChEBI" id="CHEBI:16389"/>
        <dbReference type="ChEBI" id="CHEBI:17976"/>
        <dbReference type="ChEBI" id="CHEBI:57540"/>
        <dbReference type="ChEBI" id="CHEBI:57945"/>
        <dbReference type="EC" id="7.1.1.2"/>
    </reaction>
</comment>
<evidence type="ECO:0000256" key="12">
    <source>
        <dbReference type="ARBA" id="ARBA00023027"/>
    </source>
</evidence>
<dbReference type="InterPro" id="IPR003917">
    <property type="entry name" value="NADH_UbQ_OxRdtase_chain2"/>
</dbReference>
<dbReference type="PRINTS" id="PR01436">
    <property type="entry name" value="NADHDHGNASE2"/>
</dbReference>
<evidence type="ECO:0000256" key="8">
    <source>
        <dbReference type="ARBA" id="ARBA00022792"/>
    </source>
</evidence>
<geneLocation type="mitochondrion" evidence="19"/>
<feature type="transmembrane region" description="Helical" evidence="17">
    <location>
        <begin position="89"/>
        <end position="112"/>
    </location>
</feature>
<feature type="transmembrane region" description="Helical" evidence="17">
    <location>
        <begin position="118"/>
        <end position="143"/>
    </location>
</feature>
<dbReference type="InterPro" id="IPR001750">
    <property type="entry name" value="ND/Mrp_TM"/>
</dbReference>
<dbReference type="PANTHER" id="PTHR46552">
    <property type="entry name" value="NADH-UBIQUINONE OXIDOREDUCTASE CHAIN 2"/>
    <property type="match status" value="1"/>
</dbReference>
<keyword evidence="8 17" id="KW-0999">Mitochondrion inner membrane</keyword>
<proteinExistence type="inferred from homology"/>
<keyword evidence="14 17" id="KW-0496">Mitochondrion</keyword>
<protein>
    <recommendedName>
        <fullName evidence="4 17">NADH-ubiquinone oxidoreductase chain 2</fullName>
        <ecNumber evidence="3 17">7.1.1.2</ecNumber>
    </recommendedName>
</protein>
<reference evidence="19" key="1">
    <citation type="journal article" date="2000" name="Mol. Biol. Evol.">
        <title>Mitochondrial genomes of Galathealinum, Helobdella, and Platynereis: sequence and gene arrangement comparisons indicate that Pogonophora is not a phylum and Annelida and Arthropoda are not sister taxa.</title>
        <authorList>
            <person name="Boore J.L."/>
            <person name="Brown W.M."/>
        </authorList>
    </citation>
    <scope>NUCLEOTIDE SEQUENCE</scope>
</reference>
<keyword evidence="15 17" id="KW-0472">Membrane</keyword>
<keyword evidence="5" id="KW-0813">Transport</keyword>
<organism evidence="19">
    <name type="scientific">Galathealinum brachiosum</name>
    <dbReference type="NCBI Taxonomy" id="53701"/>
    <lineage>
        <taxon>Eukaryota</taxon>
        <taxon>Metazoa</taxon>
        <taxon>Spiralia</taxon>
        <taxon>Lophotrochozoa</taxon>
        <taxon>Annelida</taxon>
        <taxon>Polychaeta</taxon>
        <taxon>Sedentaria</taxon>
        <taxon>Canalipalpata</taxon>
        <taxon>Sabellida</taxon>
        <taxon>Siboglinidae</taxon>
        <taxon>Galathealinum</taxon>
    </lineage>
</organism>
<dbReference type="EMBL" id="AF178679">
    <property type="protein sequence ID" value="AAF31676.1"/>
    <property type="molecule type" value="Genomic_DNA"/>
</dbReference>
<keyword evidence="10 17" id="KW-0249">Electron transport</keyword>
<gene>
    <name evidence="19" type="primary">nad2</name>
</gene>
<evidence type="ECO:0000256" key="15">
    <source>
        <dbReference type="ARBA" id="ARBA00023136"/>
    </source>
</evidence>
<feature type="transmembrane region" description="Helical" evidence="17">
    <location>
        <begin position="150"/>
        <end position="167"/>
    </location>
</feature>
<dbReference type="AlphaFoldDB" id="Q9MNK3"/>
<comment type="function">
    <text evidence="17">Core subunit of the mitochondrial membrane respiratory chain NADH dehydrogenase (Complex I) which catalyzes electron transfer from NADH through the respiratory chain, using ubiquinone as an electron acceptor. Essential for the catalytic activity and assembly of complex I.</text>
</comment>
<sequence length="333" mass="39203">MKNFIPSSPIFYFCLFMGTMMSLSASHWLFLWIGMELNLFSFIPLIINQSNSISLEASIKYFLVQLFSSIMLITSMMSLFIMNYSLSTLLMMFFFFMSIFTKLGIAPCHFWYPMIISALSWPMCFIMMTWQKIIPLFILMFILYMMPLKLMYLLVLLSSFVGGMGGMNQTQLRSLLAYSSISHMSWILSTLILSPLISFFYFLSYSFILFPLIYINFIYNISSNNQLFNLFSSSKLTFMIFSLSMMSLGGLPPLFGFFPKWLSMMFLLNKNMIFMILFLIMGSLLNLYYYLVLIFPLMNFFNFKFMKIKLNKNFIFFFLFSFLGIIPSIYFSF</sequence>
<evidence type="ECO:0000256" key="5">
    <source>
        <dbReference type="ARBA" id="ARBA00022448"/>
    </source>
</evidence>
<evidence type="ECO:0000256" key="6">
    <source>
        <dbReference type="ARBA" id="ARBA00022660"/>
    </source>
</evidence>
<evidence type="ECO:0000256" key="4">
    <source>
        <dbReference type="ARBA" id="ARBA00021008"/>
    </source>
</evidence>
<evidence type="ECO:0000256" key="9">
    <source>
        <dbReference type="ARBA" id="ARBA00022967"/>
    </source>
</evidence>
<evidence type="ECO:0000313" key="19">
    <source>
        <dbReference type="EMBL" id="AAF31676.1"/>
    </source>
</evidence>